<evidence type="ECO:0000313" key="7">
    <source>
        <dbReference type="Proteomes" id="UP000081671"/>
    </source>
</evidence>
<proteinExistence type="predicted"/>
<organism evidence="7 8">
    <name type="scientific">Dipodomys ordii</name>
    <name type="common">Ord's kangaroo rat</name>
    <dbReference type="NCBI Taxonomy" id="10020"/>
    <lineage>
        <taxon>Eukaryota</taxon>
        <taxon>Metazoa</taxon>
        <taxon>Chordata</taxon>
        <taxon>Craniata</taxon>
        <taxon>Vertebrata</taxon>
        <taxon>Euteleostomi</taxon>
        <taxon>Mammalia</taxon>
        <taxon>Eutheria</taxon>
        <taxon>Euarchontoglires</taxon>
        <taxon>Glires</taxon>
        <taxon>Rodentia</taxon>
        <taxon>Castorimorpha</taxon>
        <taxon>Heteromyidae</taxon>
        <taxon>Dipodomyinae</taxon>
        <taxon>Dipodomys</taxon>
    </lineage>
</organism>
<name>A0A1S3GEN4_DIPOR</name>
<dbReference type="FunCoup" id="A0A1S3GEN4">
    <property type="interactions" value="96"/>
</dbReference>
<dbReference type="OrthoDB" id="441660at2759"/>
<keyword evidence="7" id="KW-1185">Reference proteome</keyword>
<dbReference type="Proteomes" id="UP000081671">
    <property type="component" value="Unplaced"/>
</dbReference>
<keyword evidence="4" id="KW-1015">Disulfide bond</keyword>
<dbReference type="GO" id="GO:0005576">
    <property type="term" value="C:extracellular region"/>
    <property type="evidence" value="ECO:0007669"/>
    <property type="project" value="UniProtKB-SubCell"/>
</dbReference>
<dbReference type="SUPFAM" id="SSF56436">
    <property type="entry name" value="C-type lectin-like"/>
    <property type="match status" value="1"/>
</dbReference>
<dbReference type="PRINTS" id="PR01504">
    <property type="entry name" value="PNCREATITSAP"/>
</dbReference>
<dbReference type="InterPro" id="IPR016187">
    <property type="entry name" value="CTDL_fold"/>
</dbReference>
<dbReference type="RefSeq" id="XP_012887281.1">
    <property type="nucleotide sequence ID" value="XM_013031827.1"/>
</dbReference>
<reference evidence="8" key="1">
    <citation type="submission" date="2025-08" db="UniProtKB">
        <authorList>
            <consortium name="RefSeq"/>
        </authorList>
    </citation>
    <scope>IDENTIFICATION</scope>
    <source>
        <tissue evidence="8">Kidney</tissue>
    </source>
</reference>
<dbReference type="GeneID" id="105997400"/>
<dbReference type="FunFam" id="3.10.100.10:FF:000015">
    <property type="entry name" value="C-type lectin Cal"/>
    <property type="match status" value="1"/>
</dbReference>
<feature type="chain" id="PRO_5010211739" evidence="5">
    <location>
        <begin position="25"/>
        <end position="169"/>
    </location>
</feature>
<dbReference type="Pfam" id="PF00059">
    <property type="entry name" value="Lectin_C"/>
    <property type="match status" value="1"/>
</dbReference>
<gene>
    <name evidence="8" type="primary">LOC105997400</name>
</gene>
<dbReference type="STRING" id="10020.ENSDORP00000021072"/>
<sequence length="169" mass="19183">MKMAKTNTFLILIPCLIFLSVSHGQEAESDLPSPRMSCPEGSIFYGSHCYYYNYLDQLTWADADIYCQSFESGHLVSVLNQSEGNFVASLINDSGVRNSFIWIGFYDPKKNRRWHWSNSSPVTYKAWTSGSPNNNNPGYCAALASNEGYKKWKDLSCEQTYSFVCKFKG</sequence>
<keyword evidence="3" id="KW-0430">Lectin</keyword>
<dbReference type="KEGG" id="dord:105997400"/>
<dbReference type="PROSITE" id="PS00615">
    <property type="entry name" value="C_TYPE_LECTIN_1"/>
    <property type="match status" value="1"/>
</dbReference>
<feature type="domain" description="C-type lectin" evidence="6">
    <location>
        <begin position="45"/>
        <end position="166"/>
    </location>
</feature>
<evidence type="ECO:0000256" key="3">
    <source>
        <dbReference type="ARBA" id="ARBA00022734"/>
    </source>
</evidence>
<dbReference type="AlphaFoldDB" id="A0A1S3GEN4"/>
<dbReference type="PANTHER" id="PTHR22803">
    <property type="entry name" value="MANNOSE, PHOSPHOLIPASE, LECTIN RECEPTOR RELATED"/>
    <property type="match status" value="1"/>
</dbReference>
<keyword evidence="2" id="KW-0964">Secreted</keyword>
<evidence type="ECO:0000259" key="6">
    <source>
        <dbReference type="PROSITE" id="PS50041"/>
    </source>
</evidence>
<dbReference type="SMART" id="SM00034">
    <property type="entry name" value="CLECT"/>
    <property type="match status" value="1"/>
</dbReference>
<dbReference type="Gene3D" id="3.10.100.10">
    <property type="entry name" value="Mannose-Binding Protein A, subunit A"/>
    <property type="match status" value="1"/>
</dbReference>
<dbReference type="InterPro" id="IPR001304">
    <property type="entry name" value="C-type_lectin-like"/>
</dbReference>
<dbReference type="InterPro" id="IPR018378">
    <property type="entry name" value="C-type_lectin_CS"/>
</dbReference>
<comment type="subcellular location">
    <subcellularLocation>
        <location evidence="1">Secreted</location>
    </subcellularLocation>
</comment>
<dbReference type="InterPro" id="IPR016186">
    <property type="entry name" value="C-type_lectin-like/link_sf"/>
</dbReference>
<dbReference type="InParanoid" id="A0A1S3GEN4"/>
<accession>A0A1S3GEN4</accession>
<protein>
    <submittedName>
        <fullName evidence="8">Lithostathine-1-like</fullName>
    </submittedName>
</protein>
<evidence type="ECO:0000256" key="2">
    <source>
        <dbReference type="ARBA" id="ARBA00022525"/>
    </source>
</evidence>
<evidence type="ECO:0000256" key="1">
    <source>
        <dbReference type="ARBA" id="ARBA00004613"/>
    </source>
</evidence>
<evidence type="ECO:0000256" key="4">
    <source>
        <dbReference type="ARBA" id="ARBA00023157"/>
    </source>
</evidence>
<feature type="signal peptide" evidence="5">
    <location>
        <begin position="1"/>
        <end position="24"/>
    </location>
</feature>
<evidence type="ECO:0000313" key="8">
    <source>
        <dbReference type="RefSeq" id="XP_012887281.1"/>
    </source>
</evidence>
<dbReference type="InterPro" id="IPR050111">
    <property type="entry name" value="C-type_lectin/snaclec_domain"/>
</dbReference>
<keyword evidence="5" id="KW-0732">Signal</keyword>
<evidence type="ECO:0000256" key="5">
    <source>
        <dbReference type="SAM" id="SignalP"/>
    </source>
</evidence>
<dbReference type="PROSITE" id="PS50041">
    <property type="entry name" value="C_TYPE_LECTIN_2"/>
    <property type="match status" value="1"/>
</dbReference>
<dbReference type="GO" id="GO:0030246">
    <property type="term" value="F:carbohydrate binding"/>
    <property type="evidence" value="ECO:0007669"/>
    <property type="project" value="UniProtKB-KW"/>
</dbReference>